<evidence type="ECO:0000313" key="8">
    <source>
        <dbReference type="Proteomes" id="UP000515512"/>
    </source>
</evidence>
<dbReference type="GO" id="GO:0003677">
    <property type="term" value="F:DNA binding"/>
    <property type="evidence" value="ECO:0007669"/>
    <property type="project" value="UniProtKB-KW"/>
</dbReference>
<evidence type="ECO:0000256" key="1">
    <source>
        <dbReference type="ARBA" id="ARBA00009437"/>
    </source>
</evidence>
<dbReference type="SUPFAM" id="SSF46785">
    <property type="entry name" value="Winged helix' DNA-binding domain"/>
    <property type="match status" value="1"/>
</dbReference>
<dbReference type="InterPro" id="IPR036388">
    <property type="entry name" value="WH-like_DNA-bd_sf"/>
</dbReference>
<dbReference type="Proteomes" id="UP000515512">
    <property type="component" value="Chromosome"/>
</dbReference>
<keyword evidence="3" id="KW-0238">DNA-binding</keyword>
<dbReference type="RefSeq" id="WP_181581276.1">
    <property type="nucleotide sequence ID" value="NZ_CP059399.1"/>
</dbReference>
<organism evidence="7 8">
    <name type="scientific">Nocardia huaxiensis</name>
    <dbReference type="NCBI Taxonomy" id="2755382"/>
    <lineage>
        <taxon>Bacteria</taxon>
        <taxon>Bacillati</taxon>
        <taxon>Actinomycetota</taxon>
        <taxon>Actinomycetes</taxon>
        <taxon>Mycobacteriales</taxon>
        <taxon>Nocardiaceae</taxon>
        <taxon>Nocardia</taxon>
    </lineage>
</organism>
<dbReference type="PANTHER" id="PTHR30346">
    <property type="entry name" value="TRANSCRIPTIONAL DUAL REGULATOR HCAR-RELATED"/>
    <property type="match status" value="1"/>
</dbReference>
<proteinExistence type="inferred from homology"/>
<dbReference type="Gene3D" id="3.40.190.10">
    <property type="entry name" value="Periplasmic binding protein-like II"/>
    <property type="match status" value="2"/>
</dbReference>
<evidence type="ECO:0000256" key="2">
    <source>
        <dbReference type="ARBA" id="ARBA00023015"/>
    </source>
</evidence>
<dbReference type="Pfam" id="PF03466">
    <property type="entry name" value="LysR_substrate"/>
    <property type="match status" value="1"/>
</dbReference>
<keyword evidence="5" id="KW-0804">Transcription</keyword>
<dbReference type="GO" id="GO:0003700">
    <property type="term" value="F:DNA-binding transcription factor activity"/>
    <property type="evidence" value="ECO:0007669"/>
    <property type="project" value="InterPro"/>
</dbReference>
<dbReference type="FunFam" id="1.10.10.10:FF:000001">
    <property type="entry name" value="LysR family transcriptional regulator"/>
    <property type="match status" value="1"/>
</dbReference>
<dbReference type="AlphaFoldDB" id="A0A7D6VD62"/>
<dbReference type="PANTHER" id="PTHR30346:SF0">
    <property type="entry name" value="HCA OPERON TRANSCRIPTIONAL ACTIVATOR HCAR"/>
    <property type="match status" value="1"/>
</dbReference>
<dbReference type="InterPro" id="IPR000847">
    <property type="entry name" value="LysR_HTH_N"/>
</dbReference>
<keyword evidence="8" id="KW-1185">Reference proteome</keyword>
<dbReference type="EMBL" id="CP059399">
    <property type="protein sequence ID" value="QLY30077.1"/>
    <property type="molecule type" value="Genomic_DNA"/>
</dbReference>
<dbReference type="SUPFAM" id="SSF53850">
    <property type="entry name" value="Periplasmic binding protein-like II"/>
    <property type="match status" value="1"/>
</dbReference>
<dbReference type="InterPro" id="IPR005119">
    <property type="entry name" value="LysR_subst-bd"/>
</dbReference>
<name>A0A7D6VD62_9NOCA</name>
<dbReference type="Gene3D" id="1.10.10.10">
    <property type="entry name" value="Winged helix-like DNA-binding domain superfamily/Winged helix DNA-binding domain"/>
    <property type="match status" value="1"/>
</dbReference>
<feature type="domain" description="HTH lysR-type" evidence="6">
    <location>
        <begin position="1"/>
        <end position="58"/>
    </location>
</feature>
<evidence type="ECO:0000256" key="3">
    <source>
        <dbReference type="ARBA" id="ARBA00023125"/>
    </source>
</evidence>
<evidence type="ECO:0000256" key="4">
    <source>
        <dbReference type="ARBA" id="ARBA00023159"/>
    </source>
</evidence>
<keyword evidence="4" id="KW-0010">Activator</keyword>
<dbReference type="GO" id="GO:0032993">
    <property type="term" value="C:protein-DNA complex"/>
    <property type="evidence" value="ECO:0007669"/>
    <property type="project" value="TreeGrafter"/>
</dbReference>
<dbReference type="PROSITE" id="PS50931">
    <property type="entry name" value="HTH_LYSR"/>
    <property type="match status" value="1"/>
</dbReference>
<dbReference type="Pfam" id="PF00126">
    <property type="entry name" value="HTH_1"/>
    <property type="match status" value="1"/>
</dbReference>
<reference evidence="7 8" key="1">
    <citation type="submission" date="2020-07" db="EMBL/GenBank/DDBJ databases">
        <authorList>
            <person name="Zhuang K."/>
            <person name="Ran Y."/>
        </authorList>
    </citation>
    <scope>NUCLEOTIDE SEQUENCE [LARGE SCALE GENOMIC DNA]</scope>
    <source>
        <strain evidence="7 8">WCH-YHL-001</strain>
    </source>
</reference>
<evidence type="ECO:0000313" key="7">
    <source>
        <dbReference type="EMBL" id="QLY30077.1"/>
    </source>
</evidence>
<dbReference type="InterPro" id="IPR036390">
    <property type="entry name" value="WH_DNA-bd_sf"/>
</dbReference>
<dbReference type="KEGG" id="nhu:H0264_33670"/>
<accession>A0A7D6VD62</accession>
<comment type="similarity">
    <text evidence="1">Belongs to the LysR transcriptional regulatory family.</text>
</comment>
<evidence type="ECO:0000256" key="5">
    <source>
        <dbReference type="ARBA" id="ARBA00023163"/>
    </source>
</evidence>
<sequence length="296" mass="33538">MELRDIEIFLTLAEELHFGRTAERLHVSPARISQAIKKQERNVGTDLFERTSRTVRLTPVGEQLRDDLRPVYRSLHQSIARARMTAQGKTSVLRIGMVSLNGYELRPFWEAFRARYPQWGLQIRHNNFIDPFGPVRRGEIDALVAWLPIEEPDLTTGPVLFSEGRVLQVSADHPLAEEKWVSGEAIGDYPTTTAAGFVPDYWEHAFQPSRTPSGRQVERLVSIGNIEDILTAVGSGEAVHPIGMHVSRFAVRPDIVRLPIADNSRLHWGLVWRSDAEDERIRGLANVIRELGIMEL</sequence>
<keyword evidence="2" id="KW-0805">Transcription regulation</keyword>
<protein>
    <submittedName>
        <fullName evidence="7">LysR family transcriptional regulator</fullName>
    </submittedName>
</protein>
<gene>
    <name evidence="7" type="ORF">H0264_33670</name>
</gene>
<evidence type="ECO:0000259" key="6">
    <source>
        <dbReference type="PROSITE" id="PS50931"/>
    </source>
</evidence>